<sequence length="430" mass="48979">MPASDILLTEPRLHKITLSFLEPEMEQEFLGAQHYLFVNTIVSYAPIVIILLFTVLVTGTLLYEPQLAVKGLNAFITCSCVGIYLHFRFKPPSILFTRFIYLPGVGVLFGLLYAVVLVGQIYAVMMISAHYVFISFLGRIRFIEALYTLNILWLGNLFIELSLSDLSSKMILAHAIYFCSFGFLCLFAIYHREYQERITFYQRCVIEQREEEIKREKAKAESLLLNILPRSIAERLKNKQQTIADAFDNVTVLFADIVGFTRLSVTVAPEKLVLMLNELFSLFDDIAENYDLEKIKTIGDAYMVAAGLPQKRDDHAIAIALMALEMLRAMSVYREKTGNQFKIRIGINSGPAVAGVIGKKKFSYDLWGDVVNTASRMESHGLPDEIQVTKETYTLLKDTFHFEHRGKIDIKGKGPMETYFLKGKIRELKQ</sequence>
<dbReference type="PANTHER" id="PTHR11920">
    <property type="entry name" value="GUANYLYL CYCLASE"/>
    <property type="match status" value="1"/>
</dbReference>
<evidence type="ECO:0000256" key="4">
    <source>
        <dbReference type="ARBA" id="ARBA00022989"/>
    </source>
</evidence>
<protein>
    <submittedName>
        <fullName evidence="9">Adenylate/guanylate cyclase domain-containing protein</fullName>
    </submittedName>
</protein>
<reference evidence="9 10" key="1">
    <citation type="submission" date="2024-09" db="EMBL/GenBank/DDBJ databases">
        <title>Laminarin stimulates single cell rates of sulfate reduction while oxygen inhibits transcriptomic activity in coastal marine sediment.</title>
        <authorList>
            <person name="Lindsay M."/>
            <person name="Orcutt B."/>
            <person name="Emerson D."/>
            <person name="Stepanauskas R."/>
            <person name="D'Angelo T."/>
        </authorList>
    </citation>
    <scope>NUCLEOTIDE SEQUENCE [LARGE SCALE GENOMIC DNA]</scope>
    <source>
        <strain evidence="9">SAG AM-311-K15</strain>
    </source>
</reference>
<evidence type="ECO:0000256" key="3">
    <source>
        <dbReference type="ARBA" id="ARBA00022741"/>
    </source>
</evidence>
<keyword evidence="5 7" id="KW-0472">Membrane</keyword>
<feature type="transmembrane region" description="Helical" evidence="7">
    <location>
        <begin position="67"/>
        <end position="87"/>
    </location>
</feature>
<dbReference type="Proteomes" id="UP001594351">
    <property type="component" value="Unassembled WGS sequence"/>
</dbReference>
<evidence type="ECO:0000256" key="7">
    <source>
        <dbReference type="SAM" id="Phobius"/>
    </source>
</evidence>
<keyword evidence="4 7" id="KW-1133">Transmembrane helix</keyword>
<comment type="subcellular location">
    <subcellularLocation>
        <location evidence="1">Membrane</location>
    </subcellularLocation>
</comment>
<evidence type="ECO:0000259" key="8">
    <source>
        <dbReference type="PROSITE" id="PS50125"/>
    </source>
</evidence>
<feature type="domain" description="Guanylate cyclase" evidence="8">
    <location>
        <begin position="251"/>
        <end position="378"/>
    </location>
</feature>
<evidence type="ECO:0000313" key="9">
    <source>
        <dbReference type="EMBL" id="MFC1852984.1"/>
    </source>
</evidence>
<dbReference type="Pfam" id="PF00211">
    <property type="entry name" value="Guanylate_cyc"/>
    <property type="match status" value="1"/>
</dbReference>
<keyword evidence="2 7" id="KW-0812">Transmembrane</keyword>
<gene>
    <name evidence="9" type="ORF">ACFL27_22535</name>
</gene>
<organism evidence="9 10">
    <name type="scientific">candidate division CSSED10-310 bacterium</name>
    <dbReference type="NCBI Taxonomy" id="2855610"/>
    <lineage>
        <taxon>Bacteria</taxon>
        <taxon>Bacteria division CSSED10-310</taxon>
    </lineage>
</organism>
<proteinExistence type="predicted"/>
<name>A0ABV6Z3F2_UNCC1</name>
<evidence type="ECO:0000256" key="5">
    <source>
        <dbReference type="ARBA" id="ARBA00023136"/>
    </source>
</evidence>
<dbReference type="InterPro" id="IPR001054">
    <property type="entry name" value="A/G_cyclase"/>
</dbReference>
<evidence type="ECO:0000256" key="2">
    <source>
        <dbReference type="ARBA" id="ARBA00022692"/>
    </source>
</evidence>
<keyword evidence="10" id="KW-1185">Reference proteome</keyword>
<feature type="transmembrane region" description="Helical" evidence="7">
    <location>
        <begin position="170"/>
        <end position="190"/>
    </location>
</feature>
<dbReference type="SUPFAM" id="SSF55073">
    <property type="entry name" value="Nucleotide cyclase"/>
    <property type="match status" value="1"/>
</dbReference>
<dbReference type="PANTHER" id="PTHR11920:SF335">
    <property type="entry name" value="GUANYLATE CYCLASE"/>
    <property type="match status" value="1"/>
</dbReference>
<feature type="transmembrane region" description="Helical" evidence="7">
    <location>
        <begin position="145"/>
        <end position="164"/>
    </location>
</feature>
<dbReference type="CDD" id="cd07302">
    <property type="entry name" value="CHD"/>
    <property type="match status" value="1"/>
</dbReference>
<dbReference type="InterPro" id="IPR029787">
    <property type="entry name" value="Nucleotide_cyclase"/>
</dbReference>
<evidence type="ECO:0000256" key="1">
    <source>
        <dbReference type="ARBA" id="ARBA00004370"/>
    </source>
</evidence>
<dbReference type="PROSITE" id="PS50125">
    <property type="entry name" value="GUANYLATE_CYCLASE_2"/>
    <property type="match status" value="1"/>
</dbReference>
<accession>A0ABV6Z3F2</accession>
<dbReference type="Gene3D" id="3.30.70.1230">
    <property type="entry name" value="Nucleotide cyclase"/>
    <property type="match status" value="1"/>
</dbReference>
<feature type="transmembrane region" description="Helical" evidence="7">
    <location>
        <begin position="99"/>
        <end position="115"/>
    </location>
</feature>
<keyword evidence="6" id="KW-0456">Lyase</keyword>
<dbReference type="SMART" id="SM00044">
    <property type="entry name" value="CYCc"/>
    <property type="match status" value="1"/>
</dbReference>
<feature type="transmembrane region" description="Helical" evidence="7">
    <location>
        <begin position="35"/>
        <end position="61"/>
    </location>
</feature>
<dbReference type="InterPro" id="IPR050401">
    <property type="entry name" value="Cyclic_nucleotide_synthase"/>
</dbReference>
<evidence type="ECO:0000256" key="6">
    <source>
        <dbReference type="ARBA" id="ARBA00023239"/>
    </source>
</evidence>
<keyword evidence="3" id="KW-0547">Nucleotide-binding</keyword>
<comment type="caution">
    <text evidence="9">The sequence shown here is derived from an EMBL/GenBank/DDBJ whole genome shotgun (WGS) entry which is preliminary data.</text>
</comment>
<evidence type="ECO:0000313" key="10">
    <source>
        <dbReference type="Proteomes" id="UP001594351"/>
    </source>
</evidence>
<dbReference type="EMBL" id="JBHPBY010000400">
    <property type="protein sequence ID" value="MFC1852984.1"/>
    <property type="molecule type" value="Genomic_DNA"/>
</dbReference>